<proteinExistence type="predicted"/>
<dbReference type="InterPro" id="IPR016032">
    <property type="entry name" value="Sig_transdc_resp-reg_C-effctor"/>
</dbReference>
<dbReference type="SUPFAM" id="SSF52540">
    <property type="entry name" value="P-loop containing nucleoside triphosphate hydrolases"/>
    <property type="match status" value="1"/>
</dbReference>
<dbReference type="InterPro" id="IPR011990">
    <property type="entry name" value="TPR-like_helical_dom_sf"/>
</dbReference>
<keyword evidence="3" id="KW-0804">Transcription</keyword>
<dbReference type="Pfam" id="PF00196">
    <property type="entry name" value="GerE"/>
    <property type="match status" value="1"/>
</dbReference>
<evidence type="ECO:0000313" key="7">
    <source>
        <dbReference type="Proteomes" id="UP000013750"/>
    </source>
</evidence>
<keyword evidence="8" id="KW-1185">Reference proteome</keyword>
<evidence type="ECO:0000256" key="3">
    <source>
        <dbReference type="ARBA" id="ARBA00023163"/>
    </source>
</evidence>
<dbReference type="eggNOG" id="COG2909">
    <property type="taxonomic scope" value="Bacteria"/>
</dbReference>
<evidence type="ECO:0000256" key="1">
    <source>
        <dbReference type="ARBA" id="ARBA00023015"/>
    </source>
</evidence>
<dbReference type="SUPFAM" id="SSF48452">
    <property type="entry name" value="TPR-like"/>
    <property type="match status" value="1"/>
</dbReference>
<evidence type="ECO:0000259" key="4">
    <source>
        <dbReference type="PROSITE" id="PS50043"/>
    </source>
</evidence>
<dbReference type="InterPro" id="IPR000792">
    <property type="entry name" value="Tscrpt_reg_LuxR_C"/>
</dbReference>
<reference evidence="6 8" key="2">
    <citation type="submission" date="2013-03" db="EMBL/GenBank/DDBJ databases">
        <title>The Genome Sequence of Enterococcus gilvus ATCC BAA-350 (PacBio/Illumina hybrid assembly).</title>
        <authorList>
            <consortium name="The Broad Institute Genomics Platform"/>
            <consortium name="The Broad Institute Genome Sequencing Center for Infectious Disease"/>
            <person name="Earl A."/>
            <person name="Russ C."/>
            <person name="Gilmore M."/>
            <person name="Surin D."/>
            <person name="Walker B."/>
            <person name="Young S."/>
            <person name="Zeng Q."/>
            <person name="Gargeya S."/>
            <person name="Fitzgerald M."/>
            <person name="Haas B."/>
            <person name="Abouelleil A."/>
            <person name="Allen A.W."/>
            <person name="Alvarado L."/>
            <person name="Arachchi H.M."/>
            <person name="Berlin A.M."/>
            <person name="Chapman S.B."/>
            <person name="Gainer-Dewar J."/>
            <person name="Goldberg J."/>
            <person name="Griggs A."/>
            <person name="Gujja S."/>
            <person name="Hansen M."/>
            <person name="Howarth C."/>
            <person name="Imamovic A."/>
            <person name="Ireland A."/>
            <person name="Larimer J."/>
            <person name="McCowan C."/>
            <person name="Murphy C."/>
            <person name="Pearson M."/>
            <person name="Poon T.W."/>
            <person name="Priest M."/>
            <person name="Roberts A."/>
            <person name="Saif S."/>
            <person name="Shea T."/>
            <person name="Sisk P."/>
            <person name="Sykes S."/>
            <person name="Wortman J."/>
            <person name="Nusbaum C."/>
            <person name="Birren B."/>
        </authorList>
    </citation>
    <scope>NUCLEOTIDE SEQUENCE [LARGE SCALE GENOMIC DNA]</scope>
    <source>
        <strain evidence="6 8">ATCC BAA-350</strain>
    </source>
</reference>
<dbReference type="GO" id="GO:0003677">
    <property type="term" value="F:DNA binding"/>
    <property type="evidence" value="ECO:0007669"/>
    <property type="project" value="UniProtKB-KW"/>
</dbReference>
<dbReference type="SUPFAM" id="SSF46894">
    <property type="entry name" value="C-terminal effector domain of the bipartite response regulators"/>
    <property type="match status" value="1"/>
</dbReference>
<comment type="caution">
    <text evidence="5">The sequence shown here is derived from an EMBL/GenBank/DDBJ whole genome shotgun (WGS) entry which is preliminary data.</text>
</comment>
<dbReference type="HOGENOM" id="CLU_006325_4_0_9"/>
<name>R2XSB8_9ENTE</name>
<reference evidence="5 7" key="1">
    <citation type="submission" date="2013-02" db="EMBL/GenBank/DDBJ databases">
        <title>The Genome Sequence of Enterococcus gilvus ATCC BAA-350.</title>
        <authorList>
            <consortium name="The Broad Institute Genome Sequencing Platform"/>
            <consortium name="The Broad Institute Genome Sequencing Center for Infectious Disease"/>
            <person name="Earl A.M."/>
            <person name="Gilmore M.S."/>
            <person name="Lebreton F."/>
            <person name="Walker B."/>
            <person name="Young S.K."/>
            <person name="Zeng Q."/>
            <person name="Gargeya S."/>
            <person name="Fitzgerald M."/>
            <person name="Haas B."/>
            <person name="Abouelleil A."/>
            <person name="Alvarado L."/>
            <person name="Arachchi H.M."/>
            <person name="Berlin A.M."/>
            <person name="Chapman S.B."/>
            <person name="Dewar J."/>
            <person name="Goldberg J."/>
            <person name="Griggs A."/>
            <person name="Gujja S."/>
            <person name="Hansen M."/>
            <person name="Howarth C."/>
            <person name="Imamovic A."/>
            <person name="Larimer J."/>
            <person name="McCowan C."/>
            <person name="Murphy C."/>
            <person name="Neiman D."/>
            <person name="Pearson M."/>
            <person name="Priest M."/>
            <person name="Roberts A."/>
            <person name="Saif S."/>
            <person name="Shea T."/>
            <person name="Sisk P."/>
            <person name="Sykes S."/>
            <person name="Wortman J."/>
            <person name="Nusbaum C."/>
            <person name="Birren B."/>
        </authorList>
    </citation>
    <scope>NUCLEOTIDE SEQUENCE [LARGE SCALE GENOMIC DNA]</scope>
    <source>
        <strain evidence="5 7">ATCC BAA-350</strain>
    </source>
</reference>
<dbReference type="PANTHER" id="PTHR44688:SF16">
    <property type="entry name" value="DNA-BINDING TRANSCRIPTIONAL ACTIVATOR DEVR_DOSR"/>
    <property type="match status" value="1"/>
</dbReference>
<evidence type="ECO:0000313" key="8">
    <source>
        <dbReference type="Proteomes" id="UP000014160"/>
    </source>
</evidence>
<dbReference type="Gene3D" id="3.40.50.300">
    <property type="entry name" value="P-loop containing nucleotide triphosphate hydrolases"/>
    <property type="match status" value="1"/>
</dbReference>
<dbReference type="OrthoDB" id="188043at2"/>
<dbReference type="EMBL" id="AJDQ01000004">
    <property type="protein sequence ID" value="EOI57834.1"/>
    <property type="molecule type" value="Genomic_DNA"/>
</dbReference>
<dbReference type="AlphaFoldDB" id="R2XSB8"/>
<dbReference type="GO" id="GO:0006355">
    <property type="term" value="P:regulation of DNA-templated transcription"/>
    <property type="evidence" value="ECO:0007669"/>
    <property type="project" value="InterPro"/>
</dbReference>
<dbReference type="PRINTS" id="PR00038">
    <property type="entry name" value="HTHLUXR"/>
</dbReference>
<dbReference type="InterPro" id="IPR036388">
    <property type="entry name" value="WH-like_DNA-bd_sf"/>
</dbReference>
<dbReference type="Gene3D" id="1.10.10.10">
    <property type="entry name" value="Winged helix-like DNA-binding domain superfamily/Winged helix DNA-binding domain"/>
    <property type="match status" value="1"/>
</dbReference>
<feature type="domain" description="HTH luxR-type" evidence="4">
    <location>
        <begin position="757"/>
        <end position="822"/>
    </location>
</feature>
<dbReference type="CDD" id="cd06170">
    <property type="entry name" value="LuxR_C_like"/>
    <property type="match status" value="1"/>
</dbReference>
<keyword evidence="1" id="KW-0805">Transcription regulation</keyword>
<dbReference type="Proteomes" id="UP000013750">
    <property type="component" value="Unassembled WGS sequence"/>
</dbReference>
<keyword evidence="2" id="KW-0238">DNA-binding</keyword>
<dbReference type="RefSeq" id="WP_010779258.1">
    <property type="nucleotide sequence ID" value="NZ_ASWH01000002.1"/>
</dbReference>
<dbReference type="Gene3D" id="1.25.40.10">
    <property type="entry name" value="Tetratricopeptide repeat domain"/>
    <property type="match status" value="1"/>
</dbReference>
<dbReference type="PROSITE" id="PS50043">
    <property type="entry name" value="HTH_LUXR_2"/>
    <property type="match status" value="1"/>
</dbReference>
<dbReference type="SMART" id="SM00421">
    <property type="entry name" value="HTH_LUXR"/>
    <property type="match status" value="1"/>
</dbReference>
<evidence type="ECO:0000256" key="2">
    <source>
        <dbReference type="ARBA" id="ARBA00023125"/>
    </source>
</evidence>
<dbReference type="InterPro" id="IPR027417">
    <property type="entry name" value="P-loop_NTPase"/>
</dbReference>
<accession>R2XSB8</accession>
<sequence length="824" mass="96199">MEAANSHSQRMNDLFEQAVRSPIVLIEAGPGYGKSELLEAFLEKGIYNHAWLRLRRMDNHLFFNWKKLTQSLKKLMPNQSDVFSKLETPTTLGQIAELIELIEAASLETQRSVFVIDDYSILEEENVRFLYESLVESDFSNLCLVILSNQKSDLQSLCIRNNIDYFSIGETNLRLTEGETADLFHANALSLTTEQLAKLSERWQGWPLPLYMLAKSCRDSEELMQQSQDVLLQLFHTQFFQEYPLNQKRSLIQLALLDVIPPELFELYDEAVVAMLKKHPLITYDYKNDVYTLQTAYRDFLKARQTLIDQEETRSFYQKAAEVFLKRERDEEALTMFVESRQYDQVVALIWRMLTPFTEYSQAKFLYDHSEKIPKKYFEEHPRAELQNIGLLLSIGKVHESDNRLTTLIKRLESEDFEDKTVLGDAYHMLAQNDRLRGDESFLEHTRLASIYLPKGMKHWNKPVPVILKAPWARFPCYEEGVPDQIEHAKQVFRTLNSYITTILGGLDIHADVFCQAEIAYFQYDLKQAKILLLELLHAAESEQLYESMLLVRHFLMRTELLKGELSEAESQLTAVTRLIQEQELYQYNGFQARMASWLGLYLHSPDDVPTRVVKNDIEKGAKWELARNGFPQAKYLIQKNRYDEALALLNYLERYYSNYKGLWMDVMYAKTFRAITYLKMNEHDLAIADLEAVYHMTHRNKIITPLIEWEEDMRHLIHVAQEKAPEAFDPEWLRLVGAKATTLAKRVSKIRKQKVAEKNSLRLTPRRLEILKDLAEGLTSEEIAEKKELSIHTVHSHIKNIYNDLGVSNRIEAIRIAEQKRLL</sequence>
<dbReference type="EMBL" id="ASWH01000002">
    <property type="protein sequence ID" value="EOW79412.1"/>
    <property type="molecule type" value="Genomic_DNA"/>
</dbReference>
<evidence type="ECO:0000313" key="5">
    <source>
        <dbReference type="EMBL" id="EOI57834.1"/>
    </source>
</evidence>
<protein>
    <recommendedName>
        <fullName evidence="4">HTH luxR-type domain-containing protein</fullName>
    </recommendedName>
</protein>
<dbReference type="Proteomes" id="UP000014160">
    <property type="component" value="Unassembled WGS sequence"/>
</dbReference>
<gene>
    <name evidence="6" type="ORF">I592_03552</name>
    <name evidence="5" type="ORF">UKC_00809</name>
</gene>
<organism evidence="5 7">
    <name type="scientific">Enterococcus gilvus ATCC BAA-350</name>
    <dbReference type="NCBI Taxonomy" id="1158614"/>
    <lineage>
        <taxon>Bacteria</taxon>
        <taxon>Bacillati</taxon>
        <taxon>Bacillota</taxon>
        <taxon>Bacilli</taxon>
        <taxon>Lactobacillales</taxon>
        <taxon>Enterococcaceae</taxon>
        <taxon>Enterococcus</taxon>
    </lineage>
</organism>
<evidence type="ECO:0000313" key="6">
    <source>
        <dbReference type="EMBL" id="EOW79412.1"/>
    </source>
</evidence>
<dbReference type="PATRIC" id="fig|1158614.3.peg.838"/>
<dbReference type="PANTHER" id="PTHR44688">
    <property type="entry name" value="DNA-BINDING TRANSCRIPTIONAL ACTIVATOR DEVR_DOSR"/>
    <property type="match status" value="1"/>
</dbReference>